<dbReference type="FunFam" id="3.10.20.810:FF:000001">
    <property type="entry name" value="Histidine biosynthesis bifunctional protein HisIE"/>
    <property type="match status" value="1"/>
</dbReference>
<evidence type="ECO:0000256" key="8">
    <source>
        <dbReference type="ARBA" id="ARBA00012721"/>
    </source>
</evidence>
<feature type="domain" description="Phosphoribosyl-AMP cyclohydrolase" evidence="13">
    <location>
        <begin position="30"/>
        <end position="102"/>
    </location>
</feature>
<evidence type="ECO:0000256" key="4">
    <source>
        <dbReference type="ARBA" id="ARBA00005204"/>
    </source>
</evidence>
<accession>A0A0F0CS07</accession>
<dbReference type="GO" id="GO:0004635">
    <property type="term" value="F:phosphoribosyl-AMP cyclohydrolase activity"/>
    <property type="evidence" value="ECO:0007669"/>
    <property type="project" value="UniProtKB-EC"/>
</dbReference>
<comment type="similarity">
    <text evidence="6">In the N-terminal section; belongs to the PRA-CH family.</text>
</comment>
<dbReference type="SUPFAM" id="SSF141734">
    <property type="entry name" value="HisI-like"/>
    <property type="match status" value="1"/>
</dbReference>
<evidence type="ECO:0000256" key="10">
    <source>
        <dbReference type="ARBA" id="ARBA00022605"/>
    </source>
</evidence>
<dbReference type="PANTHER" id="PTHR42945">
    <property type="entry name" value="HISTIDINE BIOSYNTHESIS BIFUNCTIONAL PROTEIN"/>
    <property type="match status" value="1"/>
</dbReference>
<evidence type="ECO:0000256" key="6">
    <source>
        <dbReference type="ARBA" id="ARBA00008299"/>
    </source>
</evidence>
<dbReference type="GO" id="GO:0000105">
    <property type="term" value="P:L-histidine biosynthetic process"/>
    <property type="evidence" value="ECO:0007669"/>
    <property type="project" value="UniProtKB-UniPathway"/>
</dbReference>
<dbReference type="EMBL" id="JYNY01000268">
    <property type="protein sequence ID" value="KJJ84769.1"/>
    <property type="molecule type" value="Genomic_DNA"/>
</dbReference>
<keyword evidence="12" id="KW-0368">Histidine biosynthesis</keyword>
<evidence type="ECO:0000256" key="12">
    <source>
        <dbReference type="ARBA" id="ARBA00023102"/>
    </source>
</evidence>
<evidence type="ECO:0000259" key="13">
    <source>
        <dbReference type="Pfam" id="PF01502"/>
    </source>
</evidence>
<comment type="catalytic activity">
    <reaction evidence="2">
        <text>1-(5-phospho-beta-D-ribosyl)-ATP + H2O = 1-(5-phospho-beta-D-ribosyl)-5'-AMP + diphosphate + H(+)</text>
        <dbReference type="Rhea" id="RHEA:22828"/>
        <dbReference type="ChEBI" id="CHEBI:15377"/>
        <dbReference type="ChEBI" id="CHEBI:15378"/>
        <dbReference type="ChEBI" id="CHEBI:33019"/>
        <dbReference type="ChEBI" id="CHEBI:59457"/>
        <dbReference type="ChEBI" id="CHEBI:73183"/>
        <dbReference type="EC" id="3.6.1.31"/>
    </reaction>
</comment>
<evidence type="ECO:0000256" key="11">
    <source>
        <dbReference type="ARBA" id="ARBA00022801"/>
    </source>
</evidence>
<comment type="caution">
    <text evidence="14">The sequence shown here is derived from an EMBL/GenBank/DDBJ whole genome shotgun (WGS) entry which is preliminary data.</text>
</comment>
<evidence type="ECO:0000256" key="2">
    <source>
        <dbReference type="ARBA" id="ARBA00001460"/>
    </source>
</evidence>
<name>A0A0F0CS07_9BACT</name>
<evidence type="ECO:0000256" key="3">
    <source>
        <dbReference type="ARBA" id="ARBA00005169"/>
    </source>
</evidence>
<evidence type="ECO:0000256" key="5">
    <source>
        <dbReference type="ARBA" id="ARBA00007731"/>
    </source>
</evidence>
<dbReference type="EC" id="3.6.1.31" evidence="7"/>
<dbReference type="UniPathway" id="UPA00031">
    <property type="reaction ID" value="UER00008"/>
</dbReference>
<dbReference type="GO" id="GO:0004636">
    <property type="term" value="F:phosphoribosyl-ATP diphosphatase activity"/>
    <property type="evidence" value="ECO:0007669"/>
    <property type="project" value="UniProtKB-EC"/>
</dbReference>
<evidence type="ECO:0000313" key="15">
    <source>
        <dbReference type="Proteomes" id="UP000033428"/>
    </source>
</evidence>
<organism evidence="14 15">
    <name type="scientific">Candidatus Omnitrophus magneticus</name>
    <dbReference type="NCBI Taxonomy" id="1609969"/>
    <lineage>
        <taxon>Bacteria</taxon>
        <taxon>Pseudomonadati</taxon>
        <taxon>Candidatus Omnitrophota</taxon>
        <taxon>Candidatus Omnitrophus</taxon>
    </lineage>
</organism>
<dbReference type="Proteomes" id="UP000033428">
    <property type="component" value="Unassembled WGS sequence"/>
</dbReference>
<dbReference type="Pfam" id="PF01502">
    <property type="entry name" value="PRA-CH"/>
    <property type="match status" value="1"/>
</dbReference>
<reference evidence="14 15" key="1">
    <citation type="submission" date="2015-02" db="EMBL/GenBank/DDBJ databases">
        <title>Single-cell genomics of uncultivated deep-branching MTB reveals a conserved set of magnetosome genes.</title>
        <authorList>
            <person name="Kolinko S."/>
            <person name="Richter M."/>
            <person name="Glockner F.O."/>
            <person name="Brachmann A."/>
            <person name="Schuler D."/>
        </authorList>
    </citation>
    <scope>NUCLEOTIDE SEQUENCE [LARGE SCALE GENOMIC DNA]</scope>
    <source>
        <strain evidence="14">SKK-01</strain>
    </source>
</reference>
<protein>
    <recommendedName>
        <fullName evidence="9">Histidine biosynthesis bifunctional protein HisIE</fullName>
        <ecNumber evidence="8">3.5.4.19</ecNumber>
        <ecNumber evidence="7">3.6.1.31</ecNumber>
    </recommendedName>
</protein>
<dbReference type="EC" id="3.5.4.19" evidence="8"/>
<comment type="catalytic activity">
    <reaction evidence="1">
        <text>1-(5-phospho-beta-D-ribosyl)-5'-AMP + H2O = 1-(5-phospho-beta-D-ribosyl)-5-[(5-phospho-beta-D-ribosylamino)methylideneamino]imidazole-4-carboxamide</text>
        <dbReference type="Rhea" id="RHEA:20049"/>
        <dbReference type="ChEBI" id="CHEBI:15377"/>
        <dbReference type="ChEBI" id="CHEBI:58435"/>
        <dbReference type="ChEBI" id="CHEBI:59457"/>
        <dbReference type="EC" id="3.5.4.19"/>
    </reaction>
</comment>
<keyword evidence="15" id="KW-1185">Reference proteome</keyword>
<keyword evidence="10" id="KW-0028">Amino-acid biosynthesis</keyword>
<dbReference type="AlphaFoldDB" id="A0A0F0CS07"/>
<dbReference type="PANTHER" id="PTHR42945:SF1">
    <property type="entry name" value="HISTIDINE BIOSYNTHESIS BIFUNCTIONAL PROTEIN HIS7"/>
    <property type="match status" value="1"/>
</dbReference>
<keyword evidence="11 14" id="KW-0378">Hydrolase</keyword>
<evidence type="ECO:0000256" key="7">
    <source>
        <dbReference type="ARBA" id="ARBA00012414"/>
    </source>
</evidence>
<dbReference type="InterPro" id="IPR002496">
    <property type="entry name" value="PRib_AMP_CycHydrolase_dom"/>
</dbReference>
<evidence type="ECO:0000256" key="1">
    <source>
        <dbReference type="ARBA" id="ARBA00000024"/>
    </source>
</evidence>
<dbReference type="InterPro" id="IPR038019">
    <property type="entry name" value="PRib_AMP_CycHydrolase_sf"/>
</dbReference>
<proteinExistence type="inferred from homology"/>
<dbReference type="PATRIC" id="fig|1609969.3.peg.1464"/>
<gene>
    <name evidence="14" type="ORF">OMAG_001371</name>
</gene>
<comment type="pathway">
    <text evidence="4">Amino-acid biosynthesis; L-histidine biosynthesis; L-histidine from 5-phospho-alpha-D-ribose 1-diphosphate: step 2/9.</text>
</comment>
<comment type="similarity">
    <text evidence="5">In the C-terminal section; belongs to the PRA-PH family.</text>
</comment>
<evidence type="ECO:0000313" key="14">
    <source>
        <dbReference type="EMBL" id="KJJ84769.1"/>
    </source>
</evidence>
<dbReference type="Gene3D" id="3.10.20.810">
    <property type="entry name" value="Phosphoribosyl-AMP cyclohydrolase"/>
    <property type="match status" value="1"/>
</dbReference>
<sequence>MNFLDKLNFDEKGLIPAIIQDYKDGIVLTLCYMNKEALLKTLDTGKVHLFRRSKGILMIKGETSGCIQRVKSVYVDCALNSLLFKVEQERAACHEGFFTCYFRKIDKNGNLTTEGERVFNPDDVYKKK</sequence>
<evidence type="ECO:0000256" key="9">
    <source>
        <dbReference type="ARBA" id="ARBA00017720"/>
    </source>
</evidence>
<comment type="pathway">
    <text evidence="3">Amino-acid biosynthesis; L-histidine biosynthesis; L-histidine from 5-phospho-alpha-D-ribose 1-diphosphate: step 3/9.</text>
</comment>